<protein>
    <submittedName>
        <fullName evidence="5">Autotransporter-associated beta strand repeat-containing protein</fullName>
    </submittedName>
</protein>
<feature type="signal peptide" evidence="3">
    <location>
        <begin position="1"/>
        <end position="23"/>
    </location>
</feature>
<evidence type="ECO:0000256" key="2">
    <source>
        <dbReference type="SAM" id="Phobius"/>
    </source>
</evidence>
<dbReference type="RefSeq" id="WP_178933287.1">
    <property type="nucleotide sequence ID" value="NZ_JACBAZ010000004.1"/>
</dbReference>
<organism evidence="5 6">
    <name type="scientific">Oceaniferula marina</name>
    <dbReference type="NCBI Taxonomy" id="2748318"/>
    <lineage>
        <taxon>Bacteria</taxon>
        <taxon>Pseudomonadati</taxon>
        <taxon>Verrucomicrobiota</taxon>
        <taxon>Verrucomicrobiia</taxon>
        <taxon>Verrucomicrobiales</taxon>
        <taxon>Verrucomicrobiaceae</taxon>
        <taxon>Oceaniferula</taxon>
    </lineage>
</organism>
<dbReference type="InterPro" id="IPR013424">
    <property type="entry name" value="Ice-binding_C"/>
</dbReference>
<proteinExistence type="predicted"/>
<dbReference type="InterPro" id="IPR011050">
    <property type="entry name" value="Pectin_lyase_fold/virulence"/>
</dbReference>
<dbReference type="NCBIfam" id="TIGR02601">
    <property type="entry name" value="autotrns_rpt"/>
    <property type="match status" value="3"/>
</dbReference>
<evidence type="ECO:0000259" key="4">
    <source>
        <dbReference type="Pfam" id="PF07589"/>
    </source>
</evidence>
<keyword evidence="6" id="KW-1185">Reference proteome</keyword>
<dbReference type="Pfam" id="PF07589">
    <property type="entry name" value="PEP-CTERM"/>
    <property type="match status" value="1"/>
</dbReference>
<comment type="caution">
    <text evidence="5">The sequence shown here is derived from an EMBL/GenBank/DDBJ whole genome shotgun (WGS) entry which is preliminary data.</text>
</comment>
<dbReference type="Pfam" id="PF12951">
    <property type="entry name" value="PATR"/>
    <property type="match status" value="3"/>
</dbReference>
<dbReference type="Proteomes" id="UP000557872">
    <property type="component" value="Unassembled WGS sequence"/>
</dbReference>
<keyword evidence="2" id="KW-1133">Transmembrane helix</keyword>
<feature type="domain" description="Ice-binding protein C-terminal" evidence="4">
    <location>
        <begin position="951"/>
        <end position="971"/>
    </location>
</feature>
<name>A0A851GNB0_9BACT</name>
<feature type="transmembrane region" description="Helical" evidence="2">
    <location>
        <begin position="946"/>
        <end position="968"/>
    </location>
</feature>
<dbReference type="AlphaFoldDB" id="A0A851GNB0"/>
<keyword evidence="2" id="KW-0472">Membrane</keyword>
<evidence type="ECO:0000256" key="1">
    <source>
        <dbReference type="ARBA" id="ARBA00022729"/>
    </source>
</evidence>
<evidence type="ECO:0000313" key="6">
    <source>
        <dbReference type="Proteomes" id="UP000557872"/>
    </source>
</evidence>
<dbReference type="SUPFAM" id="SSF51126">
    <property type="entry name" value="Pectin lyase-like"/>
    <property type="match status" value="2"/>
</dbReference>
<evidence type="ECO:0000256" key="3">
    <source>
        <dbReference type="SAM" id="SignalP"/>
    </source>
</evidence>
<keyword evidence="1 3" id="KW-0732">Signal</keyword>
<keyword evidence="2" id="KW-0812">Transmembrane</keyword>
<dbReference type="EMBL" id="JACBAZ010000004">
    <property type="protein sequence ID" value="NWK56517.1"/>
    <property type="molecule type" value="Genomic_DNA"/>
</dbReference>
<gene>
    <name evidence="5" type="ORF">HW115_12925</name>
</gene>
<sequence length="974" mass="98472">MKKITIPLSMGVSMALTVAQANAQTDVVKDDNGTSLVTGSSWVGGSVPADTDTAVFNDTYTQTGNLGTGAGLTYYGIRLDGVSVTTDVVVNNTTYNNFVSTKEGGIDMSAAVRDLKIVGYVAAGDQEWSLASGRTLTLGGTRFTGTGDVNITGDGTTVINTNGSGAYSGTMTLSGGLLTLNDLDGGNVVVNDAGTLSGEAQLAGDLTLGSSAGATLFADVSTSAAMGVGNLNLVGTNTVSFSSGSTGSVDVLTYANLATGSVANLQVDAASASMYRNAPVLADTGSAITLTFAAGDHVTWTGANDANWDVNTTSNWDNGAATNFYNLDSVIFDDSASVFEIDLVSEVSVGSMTFNNTTAYTIGGGSIAIGSGITASGDVVIVSNLTLSGDRTFSAASGTTLRLGGVISGAGGMEYNGEGTMNLSGRNTFAGGVTVNSGEVILSGGGWYQNPAQGSGMLTVNEGAVVVNWNAHSFGGRDSTSADMTLNGGSFQLRSSTYVDDVWMTGGKVEDYLSNNADFRTRGGGGTVITVEDSAVQSVISTKYNTVGNSTITVNDPDTDFLLSGQITGNKKITKNGVGTLLLTGNNSAYSGAVEIGSGTLKSGDGGTSGGLGSGAVTNNGTLIYNRSDDVTLNGITGGGVITKLGAGLLEVTGDVKSNGDADYITWNFNEGTVAVSKRDQLHDDGIGDFGTVFSFDGGTLLYRNGWNDVGNQDNIGSYKEFQLNDGGGTMSTESAVNVNIDSVVKGTGALTKTGTGTLTLSKVNTYTGNTTVAEGILSLAGSGSIAASSEIEVKAGASFDVSAMSSTFELQNGQTLGGAGAVIGPIQLASGSVIAPGNSAGTMTFDSAMILGVGSTLDFELSGSDQTTGSGINDLMTGVTDLTLDGTLNVAELVADDFLNAEAGDRWVLLEYSGTLTDNGLDLGTLPTLTAGLDFELDLSGGGEVGLVVIPEPSTFTLFGLGAFALIMRRSKN</sequence>
<dbReference type="InterPro" id="IPR013425">
    <property type="entry name" value="Autotrns_rpt"/>
</dbReference>
<evidence type="ECO:0000313" key="5">
    <source>
        <dbReference type="EMBL" id="NWK56517.1"/>
    </source>
</evidence>
<feature type="chain" id="PRO_5032649654" evidence="3">
    <location>
        <begin position="24"/>
        <end position="974"/>
    </location>
</feature>
<accession>A0A851GNB0</accession>
<reference evidence="5 6" key="1">
    <citation type="submission" date="2020-07" db="EMBL/GenBank/DDBJ databases">
        <title>Roseicoccus Jingziensis gen. nov., sp. nov., isolated from coastal seawater.</title>
        <authorList>
            <person name="Feng X."/>
        </authorList>
    </citation>
    <scope>NUCLEOTIDE SEQUENCE [LARGE SCALE GENOMIC DNA]</scope>
    <source>
        <strain evidence="5 6">N1E253</strain>
    </source>
</reference>